<dbReference type="RefSeq" id="WP_338606864.1">
    <property type="nucleotide sequence ID" value="NZ_CP146275.1"/>
</dbReference>
<sequence length="158" mass="16546">MSKPKTKKIAFPAGGIVARENSLTGRQQTVPPHKAVAVPADYADHLIHERVAYDPDAKDAPSKPSKVKQATDGDQVAADADERAKAAIAAAETKAKEITDTAESKAIKVGEEAEARAAEMITSAETRAKEIIEAAEAEAASIVKAAEEKAKVSGQKDS</sequence>
<feature type="region of interest" description="Disordered" evidence="1">
    <location>
        <begin position="53"/>
        <end position="81"/>
    </location>
</feature>
<accession>A0ABZ2HWA2</accession>
<organism evidence="2 3">
    <name type="scientific">Pelagibacterium nitratireducens</name>
    <dbReference type="NCBI Taxonomy" id="1046114"/>
    <lineage>
        <taxon>Bacteria</taxon>
        <taxon>Pseudomonadati</taxon>
        <taxon>Pseudomonadota</taxon>
        <taxon>Alphaproteobacteria</taxon>
        <taxon>Hyphomicrobiales</taxon>
        <taxon>Devosiaceae</taxon>
        <taxon>Pelagibacterium</taxon>
    </lineage>
</organism>
<evidence type="ECO:0000313" key="3">
    <source>
        <dbReference type="Proteomes" id="UP001369958"/>
    </source>
</evidence>
<evidence type="ECO:0000256" key="1">
    <source>
        <dbReference type="SAM" id="MobiDB-lite"/>
    </source>
</evidence>
<name>A0ABZ2HWA2_9HYPH</name>
<proteinExistence type="predicted"/>
<dbReference type="Proteomes" id="UP001369958">
    <property type="component" value="Chromosome"/>
</dbReference>
<evidence type="ECO:0000313" key="2">
    <source>
        <dbReference type="EMBL" id="WWT31394.1"/>
    </source>
</evidence>
<dbReference type="EMBL" id="CP146275">
    <property type="protein sequence ID" value="WWT31394.1"/>
    <property type="molecule type" value="Genomic_DNA"/>
</dbReference>
<gene>
    <name evidence="2" type="ORF">V6617_10135</name>
</gene>
<keyword evidence="3" id="KW-1185">Reference proteome</keyword>
<evidence type="ECO:0008006" key="4">
    <source>
        <dbReference type="Google" id="ProtNLM"/>
    </source>
</evidence>
<reference evidence="2 3" key="1">
    <citation type="submission" date="2024-02" db="EMBL/GenBank/DDBJ databases">
        <title>Complete genome sequence of Pelagibacterium nitratireducens ZH15.</title>
        <authorList>
            <person name="Zhao L.H."/>
        </authorList>
    </citation>
    <scope>NUCLEOTIDE SEQUENCE [LARGE SCALE GENOMIC DNA]</scope>
    <source>
        <strain evidence="2 3">ZH15</strain>
    </source>
</reference>
<protein>
    <recommendedName>
        <fullName evidence="4">Colicin import membrane protein</fullName>
    </recommendedName>
</protein>